<organism evidence="1 2">
    <name type="scientific">Oryzias melastigma</name>
    <name type="common">Marine medaka</name>
    <dbReference type="NCBI Taxonomy" id="30732"/>
    <lineage>
        <taxon>Eukaryota</taxon>
        <taxon>Metazoa</taxon>
        <taxon>Chordata</taxon>
        <taxon>Craniata</taxon>
        <taxon>Vertebrata</taxon>
        <taxon>Euteleostomi</taxon>
        <taxon>Actinopterygii</taxon>
        <taxon>Neopterygii</taxon>
        <taxon>Teleostei</taxon>
        <taxon>Neoteleostei</taxon>
        <taxon>Acanthomorphata</taxon>
        <taxon>Ovalentaria</taxon>
        <taxon>Atherinomorphae</taxon>
        <taxon>Beloniformes</taxon>
        <taxon>Adrianichthyidae</taxon>
        <taxon>Oryziinae</taxon>
        <taxon>Oryzias</taxon>
    </lineage>
</organism>
<dbReference type="AlphaFoldDB" id="A0A3B3D0A7"/>
<dbReference type="Proteomes" id="UP000261560">
    <property type="component" value="Unplaced"/>
</dbReference>
<dbReference type="Ensembl" id="ENSOMET00000012115.1">
    <property type="protein sequence ID" value="ENSOMEP00000023483.1"/>
    <property type="gene ID" value="ENSOMEG00000003616.1"/>
</dbReference>
<evidence type="ECO:0000313" key="2">
    <source>
        <dbReference type="Proteomes" id="UP000261560"/>
    </source>
</evidence>
<dbReference type="GeneTree" id="ENSGT01140000284054"/>
<keyword evidence="2" id="KW-1185">Reference proteome</keyword>
<proteinExistence type="predicted"/>
<protein>
    <submittedName>
        <fullName evidence="1">Uncharacterized protein</fullName>
    </submittedName>
</protein>
<reference evidence="1" key="2">
    <citation type="submission" date="2025-09" db="UniProtKB">
        <authorList>
            <consortium name="Ensembl"/>
        </authorList>
    </citation>
    <scope>IDENTIFICATION</scope>
</reference>
<name>A0A3B3D0A7_ORYME</name>
<accession>A0A3B3D0A7</accession>
<dbReference type="PaxDb" id="30732-ENSOMEP00000023483"/>
<reference evidence="1" key="1">
    <citation type="submission" date="2025-08" db="UniProtKB">
        <authorList>
            <consortium name="Ensembl"/>
        </authorList>
    </citation>
    <scope>IDENTIFICATION</scope>
</reference>
<evidence type="ECO:0000313" key="1">
    <source>
        <dbReference type="Ensembl" id="ENSOMEP00000023483.1"/>
    </source>
</evidence>
<sequence>MSRTVTITDIIPDLGGVPPTSSGTAFSPFCVTREKYSFGLICIVS</sequence>